<dbReference type="EMBL" id="FOIJ01000017">
    <property type="protein sequence ID" value="SEU33483.1"/>
    <property type="molecule type" value="Genomic_DNA"/>
</dbReference>
<dbReference type="InterPro" id="IPR011009">
    <property type="entry name" value="Kinase-like_dom_sf"/>
</dbReference>
<evidence type="ECO:0000256" key="1">
    <source>
        <dbReference type="ARBA" id="ARBA00022679"/>
    </source>
</evidence>
<dbReference type="Pfam" id="PF00069">
    <property type="entry name" value="Pkinase"/>
    <property type="match status" value="1"/>
</dbReference>
<dbReference type="AlphaFoldDB" id="A0A1I0L2S8"/>
<evidence type="ECO:0000256" key="4">
    <source>
        <dbReference type="ARBA" id="ARBA00022840"/>
    </source>
</evidence>
<feature type="domain" description="Protein kinase" evidence="5">
    <location>
        <begin position="21"/>
        <end position="292"/>
    </location>
</feature>
<sequence length="461" mass="49647">MDTVDTAVPEKLSPGTVIGSWQVTSGAGRGAYGAVYRAVKVGQEEAGWVALKVALRSREERFEREAEVLSRIGHPGVPRLLAQGEWKGGRWRVPHPYLVMEWVEGDPLYPWSWVQSPSSRQVLRLLAQLCRALEAVHAAKCLHRDVKGANVLIGPDGKATLVDFGSGTYPEAPPLTEAPLAPGTRLYRSPQALLHASAHPRDGARYIAGPEDDVYALGVTAYRMVTGVYPSLEAELEAGQGVRQKDRPVRQPPHLRVRQILPELSALIERMLAESPLERGSARELADALEAVAARAGPEADRPIGTSAGFRPEVAAVPEPLGGRSPGRAGLMGAVLACIAMGLAMQRVSGQSWIASPEAGQPDAGTVGLADASMTPEALAAAARFEEAAQPKEIVALEMPKQPFTGQKRPPCKPHREMEIRGGCWIALNVHAPCEDDGFEWDGKCFLPVKARPRPDTSKYP</sequence>
<dbReference type="PROSITE" id="PS50011">
    <property type="entry name" value="PROTEIN_KINASE_DOM"/>
    <property type="match status" value="1"/>
</dbReference>
<keyword evidence="3 6" id="KW-0418">Kinase</keyword>
<dbReference type="PROSITE" id="PS00108">
    <property type="entry name" value="PROTEIN_KINASE_ST"/>
    <property type="match status" value="1"/>
</dbReference>
<name>A0A1I0L2S8_9BACT</name>
<dbReference type="CDD" id="cd14014">
    <property type="entry name" value="STKc_PknB_like"/>
    <property type="match status" value="1"/>
</dbReference>
<dbReference type="PANTHER" id="PTHR43289">
    <property type="entry name" value="MITOGEN-ACTIVATED PROTEIN KINASE KINASE KINASE 20-RELATED"/>
    <property type="match status" value="1"/>
</dbReference>
<dbReference type="Gene3D" id="1.10.510.10">
    <property type="entry name" value="Transferase(Phosphotransferase) domain 1"/>
    <property type="match status" value="1"/>
</dbReference>
<reference evidence="7" key="1">
    <citation type="submission" date="2016-10" db="EMBL/GenBank/DDBJ databases">
        <authorList>
            <person name="Varghese N."/>
            <person name="Submissions S."/>
        </authorList>
    </citation>
    <scope>NUCLEOTIDE SEQUENCE [LARGE SCALE GENOMIC DNA]</scope>
    <source>
        <strain evidence="7">DSM 16858</strain>
    </source>
</reference>
<keyword evidence="6" id="KW-0723">Serine/threonine-protein kinase</keyword>
<dbReference type="Gene3D" id="3.30.200.20">
    <property type="entry name" value="Phosphorylase Kinase, domain 1"/>
    <property type="match status" value="1"/>
</dbReference>
<gene>
    <name evidence="6" type="ORF">SAMN05443639_117111</name>
</gene>
<dbReference type="PANTHER" id="PTHR43289:SF6">
    <property type="entry name" value="SERINE_THREONINE-PROTEIN KINASE NEKL-3"/>
    <property type="match status" value="1"/>
</dbReference>
<protein>
    <submittedName>
        <fullName evidence="6">Serine/threonine protein kinase</fullName>
    </submittedName>
</protein>
<keyword evidence="2" id="KW-0547">Nucleotide-binding</keyword>
<dbReference type="GO" id="GO:0005524">
    <property type="term" value="F:ATP binding"/>
    <property type="evidence" value="ECO:0007669"/>
    <property type="project" value="UniProtKB-KW"/>
</dbReference>
<dbReference type="Proteomes" id="UP000199181">
    <property type="component" value="Unassembled WGS sequence"/>
</dbReference>
<dbReference type="InterPro" id="IPR008271">
    <property type="entry name" value="Ser/Thr_kinase_AS"/>
</dbReference>
<evidence type="ECO:0000313" key="6">
    <source>
        <dbReference type="EMBL" id="SEU33483.1"/>
    </source>
</evidence>
<evidence type="ECO:0000256" key="3">
    <source>
        <dbReference type="ARBA" id="ARBA00022777"/>
    </source>
</evidence>
<dbReference type="InterPro" id="IPR000719">
    <property type="entry name" value="Prot_kinase_dom"/>
</dbReference>
<accession>A0A1I0L2S8</accession>
<proteinExistence type="predicted"/>
<dbReference type="SMART" id="SM00220">
    <property type="entry name" value="S_TKc"/>
    <property type="match status" value="1"/>
</dbReference>
<dbReference type="GO" id="GO:0004674">
    <property type="term" value="F:protein serine/threonine kinase activity"/>
    <property type="evidence" value="ECO:0007669"/>
    <property type="project" value="UniProtKB-KW"/>
</dbReference>
<dbReference type="SUPFAM" id="SSF56112">
    <property type="entry name" value="Protein kinase-like (PK-like)"/>
    <property type="match status" value="1"/>
</dbReference>
<evidence type="ECO:0000313" key="7">
    <source>
        <dbReference type="Proteomes" id="UP000199181"/>
    </source>
</evidence>
<evidence type="ECO:0000256" key="2">
    <source>
        <dbReference type="ARBA" id="ARBA00022741"/>
    </source>
</evidence>
<keyword evidence="4" id="KW-0067">ATP-binding</keyword>
<organism evidence="6 7">
    <name type="scientific">Stigmatella erecta</name>
    <dbReference type="NCBI Taxonomy" id="83460"/>
    <lineage>
        <taxon>Bacteria</taxon>
        <taxon>Pseudomonadati</taxon>
        <taxon>Myxococcota</taxon>
        <taxon>Myxococcia</taxon>
        <taxon>Myxococcales</taxon>
        <taxon>Cystobacterineae</taxon>
        <taxon>Archangiaceae</taxon>
        <taxon>Stigmatella</taxon>
    </lineage>
</organism>
<dbReference type="RefSeq" id="WP_093525001.1">
    <property type="nucleotide sequence ID" value="NZ_FOIJ01000017.1"/>
</dbReference>
<evidence type="ECO:0000259" key="5">
    <source>
        <dbReference type="PROSITE" id="PS50011"/>
    </source>
</evidence>
<keyword evidence="1" id="KW-0808">Transferase</keyword>
<keyword evidence="7" id="KW-1185">Reference proteome</keyword>